<dbReference type="EMBL" id="CAACVR010000013">
    <property type="protein sequence ID" value="VEU21871.1"/>
    <property type="molecule type" value="Genomic_DNA"/>
</dbReference>
<dbReference type="SUPFAM" id="SSF64005">
    <property type="entry name" value="Undecaprenyl diphosphate synthase"/>
    <property type="match status" value="1"/>
</dbReference>
<keyword evidence="2 3" id="KW-0808">Transferase</keyword>
<evidence type="ECO:0000313" key="4">
    <source>
        <dbReference type="EMBL" id="VEU21871.1"/>
    </source>
</evidence>
<dbReference type="InParanoid" id="A0A448YLU8"/>
<evidence type="ECO:0000256" key="2">
    <source>
        <dbReference type="ARBA" id="ARBA00022679"/>
    </source>
</evidence>
<dbReference type="PANTHER" id="PTHR10291">
    <property type="entry name" value="DEHYDRODOLICHYL DIPHOSPHATE SYNTHASE FAMILY MEMBER"/>
    <property type="match status" value="1"/>
</dbReference>
<sequence length="224" mass="25698">MEMKEGHSAGFESLAKALETCYDCGVEVATVFAFSIENFNRSRYEVEWLMELGKSKFRQVVGNGELCEKYGIKIRVLGNLDLLPSDLKKVLLDAEELTKNNTRAVLNVCWPYTSRDDMTHAVRKIVSKRYEADSITEDLISKNLYTGGLPKLDLLIRTSAVYRLSDFMLWECVDPDCDIEIVSVLWPAFSATRMVWVLLKWGFGRTYYGRRMAKVLNIEHAKDE</sequence>
<gene>
    <name evidence="4" type="ORF">BRENAR_LOCUS2603</name>
</gene>
<reference evidence="4 5" key="1">
    <citation type="submission" date="2018-12" db="EMBL/GenBank/DDBJ databases">
        <authorList>
            <person name="Tiukova I."/>
            <person name="Dainat J."/>
        </authorList>
    </citation>
    <scope>NUCLEOTIDE SEQUENCE [LARGE SCALE GENOMIC DNA]</scope>
</reference>
<accession>A0A448YLU8</accession>
<dbReference type="STRING" id="13370.A0A448YLU8"/>
<dbReference type="GO" id="GO:1904423">
    <property type="term" value="C:dehydrodolichyl diphosphate synthase complex"/>
    <property type="evidence" value="ECO:0007669"/>
    <property type="project" value="TreeGrafter"/>
</dbReference>
<dbReference type="CDD" id="cd00475">
    <property type="entry name" value="Cis_IPPS"/>
    <property type="match status" value="1"/>
</dbReference>
<dbReference type="AlphaFoldDB" id="A0A448YLU8"/>
<dbReference type="GO" id="GO:0045547">
    <property type="term" value="F:ditrans,polycis-polyprenyl diphosphate synthase [(2E,6E)-farnesyl diphosphate specific] activity"/>
    <property type="evidence" value="ECO:0007669"/>
    <property type="project" value="TreeGrafter"/>
</dbReference>
<organism evidence="4 5">
    <name type="scientific">Brettanomyces naardenensis</name>
    <name type="common">Yeast</name>
    <dbReference type="NCBI Taxonomy" id="13370"/>
    <lineage>
        <taxon>Eukaryota</taxon>
        <taxon>Fungi</taxon>
        <taxon>Dikarya</taxon>
        <taxon>Ascomycota</taxon>
        <taxon>Saccharomycotina</taxon>
        <taxon>Pichiomycetes</taxon>
        <taxon>Pichiales</taxon>
        <taxon>Pichiaceae</taxon>
        <taxon>Brettanomyces</taxon>
    </lineage>
</organism>
<name>A0A448YLU8_BRENA</name>
<evidence type="ECO:0000256" key="3">
    <source>
        <dbReference type="RuleBase" id="RU363018"/>
    </source>
</evidence>
<proteinExistence type="inferred from homology"/>
<evidence type="ECO:0000256" key="1">
    <source>
        <dbReference type="ARBA" id="ARBA00005432"/>
    </source>
</evidence>
<dbReference type="InterPro" id="IPR001441">
    <property type="entry name" value="UPP_synth-like"/>
</dbReference>
<dbReference type="FunCoup" id="A0A448YLU8">
    <property type="interactions" value="398"/>
</dbReference>
<dbReference type="GO" id="GO:0005783">
    <property type="term" value="C:endoplasmic reticulum"/>
    <property type="evidence" value="ECO:0007669"/>
    <property type="project" value="TreeGrafter"/>
</dbReference>
<protein>
    <recommendedName>
        <fullName evidence="3">Alkyl transferase</fullName>
        <ecNumber evidence="3">2.5.1.-</ecNumber>
    </recommendedName>
</protein>
<dbReference type="GO" id="GO:0005811">
    <property type="term" value="C:lipid droplet"/>
    <property type="evidence" value="ECO:0007669"/>
    <property type="project" value="TreeGrafter"/>
</dbReference>
<dbReference type="GO" id="GO:0016020">
    <property type="term" value="C:membrane"/>
    <property type="evidence" value="ECO:0007669"/>
    <property type="project" value="TreeGrafter"/>
</dbReference>
<dbReference type="EC" id="2.5.1.-" evidence="3"/>
<dbReference type="Pfam" id="PF01255">
    <property type="entry name" value="Prenyltransf"/>
    <property type="match status" value="1"/>
</dbReference>
<evidence type="ECO:0000313" key="5">
    <source>
        <dbReference type="Proteomes" id="UP000290900"/>
    </source>
</evidence>
<dbReference type="Gene3D" id="3.40.1180.10">
    <property type="entry name" value="Decaprenyl diphosphate synthase-like"/>
    <property type="match status" value="1"/>
</dbReference>
<dbReference type="InterPro" id="IPR036424">
    <property type="entry name" value="UPP_synth-like_sf"/>
</dbReference>
<dbReference type="PANTHER" id="PTHR10291:SF43">
    <property type="entry name" value="DEHYDRODOLICHYL DIPHOSPHATE SYNTHASE COMPLEX SUBUNIT DHDDS"/>
    <property type="match status" value="1"/>
</dbReference>
<dbReference type="OrthoDB" id="4173905at2759"/>
<comment type="similarity">
    <text evidence="1 3">Belongs to the UPP synthase family.</text>
</comment>
<dbReference type="Proteomes" id="UP000290900">
    <property type="component" value="Unassembled WGS sequence"/>
</dbReference>
<keyword evidence="5" id="KW-1185">Reference proteome</keyword>
<dbReference type="NCBIfam" id="TIGR00055">
    <property type="entry name" value="uppS"/>
    <property type="match status" value="1"/>
</dbReference>
<dbReference type="GO" id="GO:0016094">
    <property type="term" value="P:polyprenol biosynthetic process"/>
    <property type="evidence" value="ECO:0007669"/>
    <property type="project" value="TreeGrafter"/>
</dbReference>